<reference evidence="1" key="1">
    <citation type="journal article" date="2014" name="Genome Biol. Evol.">
        <title>Pangenome evidence for extensive interdomain horizontal transfer affecting lineage core and shell genes in uncultured planktonic thaumarchaeota and euryarchaeota.</title>
        <authorList>
            <person name="Deschamps P."/>
            <person name="Zivanovic Y."/>
            <person name="Moreira D."/>
            <person name="Rodriguez-Valera F."/>
            <person name="Lopez-Garcia P."/>
        </authorList>
    </citation>
    <scope>NUCLEOTIDE SEQUENCE</scope>
</reference>
<organism evidence="1">
    <name type="scientific">uncultured marine group II/III euryarchaeote AD1000_96_B04</name>
    <dbReference type="NCBI Taxonomy" id="1457829"/>
    <lineage>
        <taxon>Archaea</taxon>
        <taxon>Methanobacteriati</taxon>
        <taxon>Methanobacteriota</taxon>
        <taxon>environmental samples</taxon>
    </lineage>
</organism>
<accession>A0A075G0W1</accession>
<evidence type="ECO:0000313" key="1">
    <source>
        <dbReference type="EMBL" id="AIE97218.1"/>
    </source>
</evidence>
<sequence>MDEAVRDLLALRAVKLHPAEDAPEIHGFRCLGVAERIPELGQTPGSTVQVWHVPSDILPISSAEIERWSVDAQGGRHWILSERPYDDAILDSLKSMEVVIWGPERMARWIGDAVLAGELVAHSPALDVEPPKEQDEVVHEPDANRTALIPVVDLESWLIQRGWEDANASPVLLSARLWTVEGILRGPEGDGEAGIWRVVEDPWSNSLFPHEPEEVLPHAPRLRVLEPDERDWSNIRSLPEELLKLLDRRKKGEPNDQEGSVSSIMLEWWRLDSDTAVLSDAPIAIPGWIIEPEGATPQVLHGRNGRLYEAD</sequence>
<dbReference type="EMBL" id="KF900502">
    <property type="protein sequence ID" value="AIE97218.1"/>
    <property type="molecule type" value="Genomic_DNA"/>
</dbReference>
<dbReference type="AlphaFoldDB" id="A0A075G0W1"/>
<proteinExistence type="predicted"/>
<name>A0A075G0W1_9EURY</name>
<protein>
    <submittedName>
        <fullName evidence="1">Uncharacterized protein</fullName>
    </submittedName>
</protein>